<proteinExistence type="inferred from homology"/>
<evidence type="ECO:0000313" key="9">
    <source>
        <dbReference type="EMBL" id="VVU94569.1"/>
    </source>
</evidence>
<dbReference type="GO" id="GO:0006298">
    <property type="term" value="P:mismatch repair"/>
    <property type="evidence" value="ECO:0007669"/>
    <property type="project" value="InterPro"/>
</dbReference>
<evidence type="ECO:0000256" key="4">
    <source>
        <dbReference type="ARBA" id="ARBA00022840"/>
    </source>
</evidence>
<accession>A0A5E8CIX4</accession>
<evidence type="ECO:0000256" key="6">
    <source>
        <dbReference type="ARBA" id="ARBA00023204"/>
    </source>
</evidence>
<keyword evidence="5" id="KW-0238">DNA-binding</keyword>
<feature type="domain" description="DNA mismatch repair proteins mutS family" evidence="8">
    <location>
        <begin position="692"/>
        <end position="882"/>
    </location>
</feature>
<dbReference type="Pfam" id="PF05192">
    <property type="entry name" value="MutS_III"/>
    <property type="match status" value="1"/>
</dbReference>
<organism evidence="9">
    <name type="scientific">seawater metagenome</name>
    <dbReference type="NCBI Taxonomy" id="1561972"/>
    <lineage>
        <taxon>unclassified sequences</taxon>
        <taxon>metagenomes</taxon>
        <taxon>ecological metagenomes</taxon>
    </lineage>
</organism>
<dbReference type="InterPro" id="IPR000432">
    <property type="entry name" value="DNA_mismatch_repair_MutS_C"/>
</dbReference>
<dbReference type="InterPro" id="IPR036678">
    <property type="entry name" value="MutS_con_dom_sf"/>
</dbReference>
<dbReference type="InterPro" id="IPR007696">
    <property type="entry name" value="DNA_mismatch_repair_MutS_core"/>
</dbReference>
<keyword evidence="4" id="KW-0067">ATP-binding</keyword>
<dbReference type="GO" id="GO:0030983">
    <property type="term" value="F:mismatched DNA binding"/>
    <property type="evidence" value="ECO:0007669"/>
    <property type="project" value="InterPro"/>
</dbReference>
<dbReference type="InterPro" id="IPR003615">
    <property type="entry name" value="HNH_nuc"/>
</dbReference>
<dbReference type="CDD" id="cd00085">
    <property type="entry name" value="HNHc"/>
    <property type="match status" value="1"/>
</dbReference>
<feature type="domain" description="DNA mismatch repair protein MutS core" evidence="7">
    <location>
        <begin position="326"/>
        <end position="670"/>
    </location>
</feature>
<dbReference type="PANTHER" id="PTHR11361">
    <property type="entry name" value="DNA MISMATCH REPAIR PROTEIN MUTS FAMILY MEMBER"/>
    <property type="match status" value="1"/>
</dbReference>
<dbReference type="AlphaFoldDB" id="A0A5E8CIX4"/>
<dbReference type="SUPFAM" id="SSF53150">
    <property type="entry name" value="DNA repair protein MutS, domain II"/>
    <property type="match status" value="1"/>
</dbReference>
<dbReference type="InterPro" id="IPR027417">
    <property type="entry name" value="P-loop_NTPase"/>
</dbReference>
<name>A0A5E8CIX4_9ZZZZ</name>
<dbReference type="Pfam" id="PF00488">
    <property type="entry name" value="MutS_V"/>
    <property type="match status" value="1"/>
</dbReference>
<reference evidence="9" key="1">
    <citation type="submission" date="2019-09" db="EMBL/GenBank/DDBJ databases">
        <authorList>
            <person name="Needham M D."/>
        </authorList>
    </citation>
    <scope>NUCLEOTIDE SEQUENCE</scope>
</reference>
<dbReference type="InterPro" id="IPR036187">
    <property type="entry name" value="DNA_mismatch_repair_MutS_sf"/>
</dbReference>
<keyword evidence="2" id="KW-0547">Nucleotide-binding</keyword>
<sequence length="1043" mass="121276">MSITVDYLNYHKKYAKKYGEDRTIVLMQVGSFHESYATETEGPNLRYLSSLLNVVVTKKSKAIPETSIKNPLMMGFPSVALEKFLNLLIDNNFTVIIIDQVTPPPKPKREVTGIYSPGTHINRTFKDESNFMVSIFIQEENQLSYSDKLLGIGLAAIDLSIGDCHVYQSYSKYDDKFFALDEALRFINHYNPTEVLVGINGGLENINMREEIIKNFTYPDLLKYLNIDNKIVHALTNLQLKDKEKIVFQNTFLGKIYNGNQMLTPIEYLELERMDYSRISFITLLEYAYNHNKEIIKNIKKPHIFDDKKFLHLGNNAIAQLDVISNNNKSMFDIINKTSTPLGKRFLKSVLSSPLINSSQLKERYNHINILLQNELFIKFEDDLKNIIDLERLHRRISLKLLHPYEFYNLITAYNSCLKILKLLKKNKIYPNQDFYENYSLLNNLIEKYSQIFDVEEMSKYTLTDVKESFFKPGICHEIDEIQTKLDKRKNFMNDLVDELSKYIDDKNYFNKSNKSRVIRIEYSEKDGHYIMLTKRRLELLKKGMKNVEELNIGETKVLKKDLDFKPFPKSSNVKIYTPHLDTCSEKIILYQEKIKGLVIEKYTETMDSLFNDNKELLEDIVQIISYTDFIKAGAKVAKLYNYCQPVIDNQKGKSYLQAKNIRHPIVERINLENEYITNDISLGCTFNKEEVNGILLYGLNSAGKSTLMKAIGLNIILAQIGFFVPCSNFIFYPYHSLFTRISGNDNMFKGMSSYMVEMIELRAILKRNNSNSLIICDEICKGTEVKSANIIVTAMVETLSKSGASFITATHLHQLMEFKRIQEISNVKAYHLHVEYDRENNLLIFDRVLKQGSGKSYYGLDVAQYVMDDMDFIKKTREIEIELNQGSDTIMPTKKSKYNSKLYIDECMICSTKENLEVHHIEWQKDCNSDGFILSKPHVKKNHKSNLMPVCQKCHDDIDRDNIKVTGYEQTSNGPLLKWEYVKADKKKNSKKYNQVEIDLILGFKTIQNITQEKARKILLNNHKIKISKNTIRKIWKNEYVI</sequence>
<keyword evidence="3" id="KW-0227">DNA damage</keyword>
<dbReference type="GO" id="GO:0140664">
    <property type="term" value="F:ATP-dependent DNA damage sensor activity"/>
    <property type="evidence" value="ECO:0007669"/>
    <property type="project" value="InterPro"/>
</dbReference>
<dbReference type="Gene3D" id="3.40.1170.10">
    <property type="entry name" value="DNA repair protein MutS, domain I"/>
    <property type="match status" value="1"/>
</dbReference>
<evidence type="ECO:0000259" key="7">
    <source>
        <dbReference type="SMART" id="SM00533"/>
    </source>
</evidence>
<dbReference type="Pfam" id="PF01624">
    <property type="entry name" value="MutS_I"/>
    <property type="match status" value="1"/>
</dbReference>
<dbReference type="GO" id="GO:0005524">
    <property type="term" value="F:ATP binding"/>
    <property type="evidence" value="ECO:0007669"/>
    <property type="project" value="UniProtKB-KW"/>
</dbReference>
<keyword evidence="6" id="KW-0234">DNA repair</keyword>
<dbReference type="SUPFAM" id="SSF52540">
    <property type="entry name" value="P-loop containing nucleoside triphosphate hydrolases"/>
    <property type="match status" value="1"/>
</dbReference>
<protein>
    <submittedName>
        <fullName evidence="9">MutS domain V</fullName>
    </submittedName>
</protein>
<dbReference type="SMART" id="SM00534">
    <property type="entry name" value="MUTSac"/>
    <property type="match status" value="1"/>
</dbReference>
<evidence type="ECO:0000256" key="3">
    <source>
        <dbReference type="ARBA" id="ARBA00022763"/>
    </source>
</evidence>
<comment type="similarity">
    <text evidence="1">Belongs to the DNA mismatch repair MutS family.</text>
</comment>
<dbReference type="Gene3D" id="1.10.1420.10">
    <property type="match status" value="1"/>
</dbReference>
<dbReference type="Gene3D" id="3.40.50.300">
    <property type="entry name" value="P-loop containing nucleotide triphosphate hydrolases"/>
    <property type="match status" value="1"/>
</dbReference>
<dbReference type="EMBL" id="CABVLZ010000001">
    <property type="protein sequence ID" value="VVU94569.1"/>
    <property type="molecule type" value="Genomic_DNA"/>
</dbReference>
<evidence type="ECO:0000259" key="8">
    <source>
        <dbReference type="SMART" id="SM00534"/>
    </source>
</evidence>
<evidence type="ECO:0000256" key="2">
    <source>
        <dbReference type="ARBA" id="ARBA00022741"/>
    </source>
</evidence>
<dbReference type="InterPro" id="IPR007695">
    <property type="entry name" value="DNA_mismatch_repair_MutS-lik_N"/>
</dbReference>
<dbReference type="PANTHER" id="PTHR11361:SF34">
    <property type="entry name" value="DNA MISMATCH REPAIR PROTEIN MSH1, MITOCHONDRIAL"/>
    <property type="match status" value="1"/>
</dbReference>
<dbReference type="InterPro" id="IPR016151">
    <property type="entry name" value="DNA_mismatch_repair_MutS_N"/>
</dbReference>
<dbReference type="SMART" id="SM00533">
    <property type="entry name" value="MUTSd"/>
    <property type="match status" value="1"/>
</dbReference>
<gene>
    <name evidence="9" type="ORF">CPAV1605_294</name>
</gene>
<dbReference type="SUPFAM" id="SSF48334">
    <property type="entry name" value="DNA repair protein MutS, domain III"/>
    <property type="match status" value="1"/>
</dbReference>
<dbReference type="InterPro" id="IPR045076">
    <property type="entry name" value="MutS"/>
</dbReference>
<dbReference type="SUPFAM" id="SSF55271">
    <property type="entry name" value="DNA repair protein MutS, domain I"/>
    <property type="match status" value="1"/>
</dbReference>
<evidence type="ECO:0000256" key="5">
    <source>
        <dbReference type="ARBA" id="ARBA00023125"/>
    </source>
</evidence>
<evidence type="ECO:0000256" key="1">
    <source>
        <dbReference type="ARBA" id="ARBA00006271"/>
    </source>
</evidence>